<evidence type="ECO:0000313" key="2">
    <source>
        <dbReference type="EMBL" id="QCP14602.1"/>
    </source>
</evidence>
<evidence type="ECO:0000313" key="3">
    <source>
        <dbReference type="Proteomes" id="UP000298763"/>
    </source>
</evidence>
<gene>
    <name evidence="2" type="ORF">FCL38_09975</name>
</gene>
<sequence length="38" mass="4177">MLTPVPEPAAWALWLAGLPAVAAVARRRARRRQEPRAA</sequence>
<organism evidence="2 3">
    <name type="scientific">Pseudoduganella umbonata</name>
    <dbReference type="NCBI Taxonomy" id="864828"/>
    <lineage>
        <taxon>Bacteria</taxon>
        <taxon>Pseudomonadati</taxon>
        <taxon>Pseudomonadota</taxon>
        <taxon>Betaproteobacteria</taxon>
        <taxon>Burkholderiales</taxon>
        <taxon>Oxalobacteraceae</taxon>
        <taxon>Telluria group</taxon>
        <taxon>Pseudoduganella</taxon>
    </lineage>
</organism>
<reference evidence="2 3" key="1">
    <citation type="submission" date="2019-05" db="EMBL/GenBank/DDBJ databases">
        <title>Draft Genome Sequences of Six Type Strains of the Genus Massilia.</title>
        <authorList>
            <person name="Miess H."/>
            <person name="Frediansyhah A."/>
            <person name="Gross H."/>
        </authorList>
    </citation>
    <scope>NUCLEOTIDE SEQUENCE [LARGE SCALE GENOMIC DNA]</scope>
    <source>
        <strain evidence="2 3">DSMZ 26121</strain>
    </source>
</reference>
<dbReference type="NCBIfam" id="TIGR02595">
    <property type="entry name" value="PEP_CTERM"/>
    <property type="match status" value="1"/>
</dbReference>
<dbReference type="Proteomes" id="UP000298763">
    <property type="component" value="Chromosome"/>
</dbReference>
<keyword evidence="3" id="KW-1185">Reference proteome</keyword>
<protein>
    <submittedName>
        <fullName evidence="2">PEP-CTERM sorting domain-containing protein</fullName>
    </submittedName>
</protein>
<proteinExistence type="predicted"/>
<dbReference type="InterPro" id="IPR013424">
    <property type="entry name" value="Ice-binding_C"/>
</dbReference>
<dbReference type="Pfam" id="PF07589">
    <property type="entry name" value="PEP-CTERM"/>
    <property type="match status" value="1"/>
</dbReference>
<dbReference type="EMBL" id="CP040017">
    <property type="protein sequence ID" value="QCP14602.1"/>
    <property type="molecule type" value="Genomic_DNA"/>
</dbReference>
<feature type="domain" description="Ice-binding protein C-terminal" evidence="1">
    <location>
        <begin position="4"/>
        <end position="28"/>
    </location>
</feature>
<name>A0ABX5UWQ0_9BURK</name>
<evidence type="ECO:0000259" key="1">
    <source>
        <dbReference type="Pfam" id="PF07589"/>
    </source>
</evidence>
<accession>A0ABX5UWQ0</accession>